<gene>
    <name evidence="9" type="ORF">SS50377_18182</name>
    <name evidence="10" type="ORF">SS50377_22803</name>
</gene>
<evidence type="ECO:0000313" key="10">
    <source>
        <dbReference type="EMBL" id="KAH0575176.1"/>
    </source>
</evidence>
<evidence type="ECO:0000313" key="9">
    <source>
        <dbReference type="EMBL" id="EST42313.1"/>
    </source>
</evidence>
<dbReference type="AlphaFoldDB" id="V6LDJ5"/>
<evidence type="ECO:0000313" key="11">
    <source>
        <dbReference type="Proteomes" id="UP000018208"/>
    </source>
</evidence>
<keyword evidence="6" id="KW-0966">Cell projection</keyword>
<dbReference type="OrthoDB" id="10268002at2759"/>
<keyword evidence="2" id="KW-0963">Cytoplasm</keyword>
<proteinExistence type="predicted"/>
<reference evidence="10" key="2">
    <citation type="submission" date="2020-12" db="EMBL/GenBank/DDBJ databases">
        <title>New Spironucleus salmonicida genome in near-complete chromosomes.</title>
        <authorList>
            <person name="Xu F."/>
            <person name="Kurt Z."/>
            <person name="Jimenez-Gonzalez A."/>
            <person name="Astvaldsson A."/>
            <person name="Andersson J.O."/>
            <person name="Svard S.G."/>
        </authorList>
    </citation>
    <scope>NUCLEOTIDE SEQUENCE</scope>
    <source>
        <strain evidence="10">ATCC 50377</strain>
    </source>
</reference>
<dbReference type="PANTHER" id="PTHR23040:SF1">
    <property type="entry name" value="OUTER DYNEIN ARM-DOCKING COMPLEX SUBUNIT 4"/>
    <property type="match status" value="1"/>
</dbReference>
<dbReference type="InterPro" id="IPR011990">
    <property type="entry name" value="TPR-like_helical_dom_sf"/>
</dbReference>
<organism evidence="9">
    <name type="scientific">Spironucleus salmonicida</name>
    <dbReference type="NCBI Taxonomy" id="348837"/>
    <lineage>
        <taxon>Eukaryota</taxon>
        <taxon>Metamonada</taxon>
        <taxon>Diplomonadida</taxon>
        <taxon>Hexamitidae</taxon>
        <taxon>Hexamitinae</taxon>
        <taxon>Spironucleus</taxon>
    </lineage>
</organism>
<evidence type="ECO:0000256" key="3">
    <source>
        <dbReference type="ARBA" id="ARBA00022737"/>
    </source>
</evidence>
<dbReference type="GO" id="GO:0005930">
    <property type="term" value="C:axoneme"/>
    <property type="evidence" value="ECO:0007669"/>
    <property type="project" value="UniProtKB-SubCell"/>
</dbReference>
<dbReference type="InterPro" id="IPR040111">
    <property type="entry name" value="ODAD4"/>
</dbReference>
<protein>
    <recommendedName>
        <fullName evidence="7">Outer dynein arm-docking complex subunit 4</fullName>
    </recommendedName>
    <alternativeName>
        <fullName evidence="8">Tetratricopeptide repeat protein 25</fullName>
    </alternativeName>
</protein>
<dbReference type="Proteomes" id="UP000018208">
    <property type="component" value="Unassembled WGS sequence"/>
</dbReference>
<keyword evidence="11" id="KW-1185">Reference proteome</keyword>
<comment type="subcellular location">
    <subcellularLocation>
        <location evidence="1">Cytoplasm</location>
        <location evidence="1">Cytoskeleton</location>
        <location evidence="1">Cilium axoneme</location>
    </subcellularLocation>
</comment>
<sequence>MTSSDAGNAEELSRLYIAEGDTCYRKQLYEKAVNAYSKSLYYSVDRNVLLNRSRCLVSLGRTEEAIKDATDAIGKDDTFYSGFYQKAESFYTGGQFENALAFYYKAYQRRPDVKKFQLGVQKAEEAILKAVDTCVDFDPNLHQTPQNPNFDTTEIKALILTDFNSKNQNRCLCGCLGCQNSSCRDMYFATKQCACRCQACLQHLCHRQGVIAEPKSGVLVQLDDCLGTNSVNATATPNTAYYAAPVEKITPQIKKKIRHKNPLELDLELLNLLQNDAKLNATCSSLAQSVSGGIQFIGKRNEFWRQQGANEKRSAPKRSQLAISRPLKVAKSSLDQVPLELTRARILMQNLQFPQAISALSDVARFVLEFASEAASKMLSDVYVMLGCCYYELSEYATALDHFVISLEKSEAVNDVFGRVRALRCCGRAGQSAGDAEQAISYYQKAALLAGPETAFLAQLCAFNLSYAQFEAHRSDQARMSLRNVVQAMQNGEGAFLAENDPSAYLLAAPVFFRDADPLPEQLFQDSLCLAGLLDLDGKGEQYLQQLVEFSGKIRDVSGKRAGLQNLAHLYKEQGREEQLKEVMEELECLDSLSAV</sequence>
<evidence type="ECO:0000256" key="5">
    <source>
        <dbReference type="ARBA" id="ARBA00023212"/>
    </source>
</evidence>
<accession>V6LDJ5</accession>
<dbReference type="SUPFAM" id="SSF48452">
    <property type="entry name" value="TPR-like"/>
    <property type="match status" value="2"/>
</dbReference>
<evidence type="ECO:0000256" key="7">
    <source>
        <dbReference type="ARBA" id="ARBA00034139"/>
    </source>
</evidence>
<keyword evidence="5" id="KW-0206">Cytoskeleton</keyword>
<dbReference type="Gene3D" id="1.25.40.10">
    <property type="entry name" value="Tetratricopeptide repeat domain"/>
    <property type="match status" value="2"/>
</dbReference>
<dbReference type="VEuPathDB" id="GiardiaDB:SS50377_22803"/>
<dbReference type="EMBL" id="AUWU02000003">
    <property type="protein sequence ID" value="KAH0575176.1"/>
    <property type="molecule type" value="Genomic_DNA"/>
</dbReference>
<name>V6LDJ5_9EUKA</name>
<dbReference type="EMBL" id="KI546165">
    <property type="protein sequence ID" value="EST42313.1"/>
    <property type="molecule type" value="Genomic_DNA"/>
</dbReference>
<reference evidence="9 10" key="1">
    <citation type="journal article" date="2014" name="PLoS Genet.">
        <title>The Genome of Spironucleus salmonicida Highlights a Fish Pathogen Adapted to Fluctuating Environments.</title>
        <authorList>
            <person name="Xu F."/>
            <person name="Jerlstrom-Hultqvist J."/>
            <person name="Einarsson E."/>
            <person name="Astvaldsson A."/>
            <person name="Svard S.G."/>
            <person name="Andersson J.O."/>
        </authorList>
    </citation>
    <scope>NUCLEOTIDE SEQUENCE</scope>
    <source>
        <strain evidence="10">ATCC 50377</strain>
    </source>
</reference>
<evidence type="ECO:0000256" key="8">
    <source>
        <dbReference type="ARBA" id="ARBA00034143"/>
    </source>
</evidence>
<dbReference type="SMART" id="SM00028">
    <property type="entry name" value="TPR"/>
    <property type="match status" value="5"/>
</dbReference>
<evidence type="ECO:0000256" key="2">
    <source>
        <dbReference type="ARBA" id="ARBA00022490"/>
    </source>
</evidence>
<evidence type="ECO:0000256" key="6">
    <source>
        <dbReference type="ARBA" id="ARBA00023273"/>
    </source>
</evidence>
<dbReference type="InterPro" id="IPR019734">
    <property type="entry name" value="TPR_rpt"/>
</dbReference>
<keyword evidence="4" id="KW-0802">TPR repeat</keyword>
<evidence type="ECO:0000256" key="4">
    <source>
        <dbReference type="ARBA" id="ARBA00022803"/>
    </source>
</evidence>
<evidence type="ECO:0000256" key="1">
    <source>
        <dbReference type="ARBA" id="ARBA00004430"/>
    </source>
</evidence>
<dbReference type="PANTHER" id="PTHR23040">
    <property type="match status" value="1"/>
</dbReference>
<keyword evidence="3" id="KW-0677">Repeat</keyword>